<gene>
    <name evidence="1" type="ORF">MS3_05117</name>
</gene>
<protein>
    <submittedName>
        <fullName evidence="1">Uncharacterized protein</fullName>
    </submittedName>
</protein>
<dbReference type="AlphaFoldDB" id="A0A094ZUL0"/>
<name>A0A094ZUL0_SCHHA</name>
<dbReference type="EMBL" id="KL250814">
    <property type="protein sequence ID" value="KGB36804.1"/>
    <property type="molecule type" value="Genomic_DNA"/>
</dbReference>
<sequence length="75" mass="8131">MLSSLSVPQSSVPPYWMPYLTTESPLIHNSGSSSGGGKKREIAILPLAKDFDYGLNGTVAYKLELPMKKPSLFST</sequence>
<accession>A0A094ZUL0</accession>
<reference evidence="1" key="1">
    <citation type="journal article" date="2012" name="Nat. Genet.">
        <title>Whole-genome sequence of Schistosoma haematobium.</title>
        <authorList>
            <person name="Young N.D."/>
            <person name="Jex A.R."/>
            <person name="Li B."/>
            <person name="Liu S."/>
            <person name="Yang L."/>
            <person name="Xiong Z."/>
            <person name="Li Y."/>
            <person name="Cantacessi C."/>
            <person name="Hall R.S."/>
            <person name="Xu X."/>
            <person name="Chen F."/>
            <person name="Wu X."/>
            <person name="Zerlotini A."/>
            <person name="Oliveira G."/>
            <person name="Hofmann A."/>
            <person name="Zhang G."/>
            <person name="Fang X."/>
            <person name="Kang Y."/>
            <person name="Campbell B.E."/>
            <person name="Loukas A."/>
            <person name="Ranganathan S."/>
            <person name="Rollinson D."/>
            <person name="Rinaldi G."/>
            <person name="Brindley P.J."/>
            <person name="Yang H."/>
            <person name="Wang J."/>
            <person name="Wang J."/>
            <person name="Gasser R.B."/>
        </authorList>
    </citation>
    <scope>NUCLEOTIDE SEQUENCE [LARGE SCALE GENOMIC DNA]</scope>
</reference>
<evidence type="ECO:0000313" key="1">
    <source>
        <dbReference type="EMBL" id="KGB36804.1"/>
    </source>
</evidence>
<proteinExistence type="predicted"/>
<organism evidence="1">
    <name type="scientific">Schistosoma haematobium</name>
    <name type="common">Blood fluke</name>
    <dbReference type="NCBI Taxonomy" id="6185"/>
    <lineage>
        <taxon>Eukaryota</taxon>
        <taxon>Metazoa</taxon>
        <taxon>Spiralia</taxon>
        <taxon>Lophotrochozoa</taxon>
        <taxon>Platyhelminthes</taxon>
        <taxon>Trematoda</taxon>
        <taxon>Digenea</taxon>
        <taxon>Strigeidida</taxon>
        <taxon>Schistosomatoidea</taxon>
        <taxon>Schistosomatidae</taxon>
        <taxon>Schistosoma</taxon>
    </lineage>
</organism>